<evidence type="ECO:0000256" key="1">
    <source>
        <dbReference type="ARBA" id="ARBA00004191"/>
    </source>
</evidence>
<protein>
    <recommendedName>
        <fullName evidence="3">Poly-beta-1,6-N-acetyl-D-glucosamine N-deacetylase</fullName>
    </recommendedName>
    <alternativeName>
        <fullName evidence="9">Biofilm polysaccharide intercellular adhesin deacetylase</fullName>
    </alternativeName>
    <alternativeName>
        <fullName evidence="8">Intercellular adhesion protein B</fullName>
    </alternativeName>
</protein>
<feature type="signal peptide" evidence="10">
    <location>
        <begin position="1"/>
        <end position="25"/>
    </location>
</feature>
<dbReference type="PANTHER" id="PTHR34216">
    <property type="match status" value="1"/>
</dbReference>
<dbReference type="InterPro" id="IPR011330">
    <property type="entry name" value="Glyco_hydro/deAcase_b/a-brl"/>
</dbReference>
<proteinExistence type="inferred from homology"/>
<dbReference type="InterPro" id="IPR023872">
    <property type="entry name" value="PNAG_deacetylase"/>
</dbReference>
<dbReference type="InterPro" id="IPR002509">
    <property type="entry name" value="NODB_dom"/>
</dbReference>
<evidence type="ECO:0000256" key="6">
    <source>
        <dbReference type="ARBA" id="ARBA00022729"/>
    </source>
</evidence>
<keyword evidence="4" id="KW-0134">Cell wall</keyword>
<dbReference type="Pfam" id="PF01522">
    <property type="entry name" value="Polysacc_deac_1"/>
    <property type="match status" value="1"/>
</dbReference>
<comment type="subcellular location">
    <subcellularLocation>
        <location evidence="1">Secreted</location>
        <location evidence="1">Cell wall</location>
    </subcellularLocation>
</comment>
<dbReference type="SUPFAM" id="SSF88713">
    <property type="entry name" value="Glycoside hydrolase/deacetylase"/>
    <property type="match status" value="1"/>
</dbReference>
<evidence type="ECO:0000256" key="5">
    <source>
        <dbReference type="ARBA" id="ARBA00022525"/>
    </source>
</evidence>
<keyword evidence="5" id="KW-0964">Secreted</keyword>
<dbReference type="AlphaFoldDB" id="A0A059VDL3"/>
<dbReference type="GeneID" id="93668358"/>
<dbReference type="InterPro" id="IPR051398">
    <property type="entry name" value="Polysacch_Deacetylase"/>
</dbReference>
<reference evidence="12" key="1">
    <citation type="submission" date="2014-03" db="EMBL/GenBank/DDBJ databases">
        <title>Effects of erythromycin on the phenotypic and genotypic biofilm expression in two clinical Staphylococcus capitis subspecies.</title>
        <authorList>
            <person name="Cui B."/>
            <person name="Smooker P.M."/>
            <person name="Rouch D.A."/>
            <person name="Deighton M.A."/>
        </authorList>
    </citation>
    <scope>NUCLEOTIDE SEQUENCE</scope>
    <source>
        <strain evidence="12">44</strain>
    </source>
</reference>
<keyword evidence="6 10" id="KW-0732">Signal</keyword>
<dbReference type="EMBL" id="KJ544505">
    <property type="protein sequence ID" value="AHZ90656.1"/>
    <property type="molecule type" value="Genomic_DNA"/>
</dbReference>
<dbReference type="PANTHER" id="PTHR34216:SF3">
    <property type="entry name" value="POLY-BETA-1,6-N-ACETYL-D-GLUCOSAMINE N-DEACETYLASE"/>
    <property type="match status" value="1"/>
</dbReference>
<evidence type="ECO:0000256" key="2">
    <source>
        <dbReference type="ARBA" id="ARBA00010973"/>
    </source>
</evidence>
<dbReference type="GO" id="GO:0005975">
    <property type="term" value="P:carbohydrate metabolic process"/>
    <property type="evidence" value="ECO:0007669"/>
    <property type="project" value="InterPro"/>
</dbReference>
<dbReference type="Gene3D" id="3.20.20.370">
    <property type="entry name" value="Glycoside hydrolase/deacetylase"/>
    <property type="match status" value="1"/>
</dbReference>
<gene>
    <name evidence="12" type="primary">icaB</name>
</gene>
<comment type="similarity">
    <text evidence="2">Belongs to the polysaccharide deacetylase family.</text>
</comment>
<evidence type="ECO:0000256" key="10">
    <source>
        <dbReference type="SAM" id="SignalP"/>
    </source>
</evidence>
<evidence type="ECO:0000256" key="9">
    <source>
        <dbReference type="ARBA" id="ARBA00033195"/>
    </source>
</evidence>
<evidence type="ECO:0000256" key="4">
    <source>
        <dbReference type="ARBA" id="ARBA00022512"/>
    </source>
</evidence>
<dbReference type="GO" id="GO:0016811">
    <property type="term" value="F:hydrolase activity, acting on carbon-nitrogen (but not peptide) bonds, in linear amides"/>
    <property type="evidence" value="ECO:0007669"/>
    <property type="project" value="InterPro"/>
</dbReference>
<evidence type="ECO:0000259" key="11">
    <source>
        <dbReference type="PROSITE" id="PS51677"/>
    </source>
</evidence>
<evidence type="ECO:0000256" key="3">
    <source>
        <dbReference type="ARBA" id="ARBA00016781"/>
    </source>
</evidence>
<dbReference type="RefSeq" id="WP_002434961.1">
    <property type="nucleotide sequence ID" value="NZ_AP031467.1"/>
</dbReference>
<sequence length="287" mass="33433">MKPFKFIFISLVVMLVMTNVTPSFHHYAQADEDHKKLKYKKNSALALNYHRVRKNDPLNDFITIFSSSKEIKNYSVTDKEFESQIKWLKKHDAKFLTLKEFLKYKQKGKFPKRSVWINFDDMDKTIYQNAYPVLKKYKIPATGFVITGHVGEKNFHNLDMITQPQLSKMYRSGLWDFETHTNDLHSLKKGNKSKFLEASNVSATKDIEVSEDELKSKFGKTQHAIAYPYGLINNSKIQASKDAGMKYGFTLKEQAVTPHDNNYKIPRILVSNDAFETLIKKWDGFHE</sequence>
<evidence type="ECO:0000313" key="12">
    <source>
        <dbReference type="EMBL" id="AHZ90656.1"/>
    </source>
</evidence>
<accession>A0A059VDL3</accession>
<keyword evidence="7" id="KW-0378">Hydrolase</keyword>
<name>A0A059VDL3_STACP</name>
<dbReference type="PROSITE" id="PS51677">
    <property type="entry name" value="NODB"/>
    <property type="match status" value="1"/>
</dbReference>
<dbReference type="NCBIfam" id="TIGR03933">
    <property type="entry name" value="PIA_icaB"/>
    <property type="match status" value="1"/>
</dbReference>
<organism evidence="12">
    <name type="scientific">Staphylococcus capitis</name>
    <dbReference type="NCBI Taxonomy" id="29388"/>
    <lineage>
        <taxon>Bacteria</taxon>
        <taxon>Bacillati</taxon>
        <taxon>Bacillota</taxon>
        <taxon>Bacilli</taxon>
        <taxon>Bacillales</taxon>
        <taxon>Staphylococcaceae</taxon>
        <taxon>Staphylococcus</taxon>
    </lineage>
</organism>
<evidence type="ECO:0000256" key="7">
    <source>
        <dbReference type="ARBA" id="ARBA00022801"/>
    </source>
</evidence>
<feature type="chain" id="PRO_5044363775" description="Poly-beta-1,6-N-acetyl-D-glucosamine N-deacetylase" evidence="10">
    <location>
        <begin position="26"/>
        <end position="287"/>
    </location>
</feature>
<evidence type="ECO:0000256" key="8">
    <source>
        <dbReference type="ARBA" id="ARBA00030189"/>
    </source>
</evidence>
<feature type="domain" description="NodB homology" evidence="11">
    <location>
        <begin position="113"/>
        <end position="287"/>
    </location>
</feature>